<accession>A0A914URZ5</accession>
<feature type="compositionally biased region" description="Polar residues" evidence="1">
    <location>
        <begin position="14"/>
        <end position="23"/>
    </location>
</feature>
<keyword evidence="2" id="KW-1185">Reference proteome</keyword>
<evidence type="ECO:0000313" key="2">
    <source>
        <dbReference type="Proteomes" id="UP000887566"/>
    </source>
</evidence>
<evidence type="ECO:0000256" key="1">
    <source>
        <dbReference type="SAM" id="MobiDB-lite"/>
    </source>
</evidence>
<dbReference type="AlphaFoldDB" id="A0A914URZ5"/>
<dbReference type="WBParaSite" id="PSAMB.scaffold1205size40814.g11798.t1">
    <property type="protein sequence ID" value="PSAMB.scaffold1205size40814.g11798.t1"/>
    <property type="gene ID" value="PSAMB.scaffold1205size40814.g11798"/>
</dbReference>
<reference evidence="3" key="1">
    <citation type="submission" date="2022-11" db="UniProtKB">
        <authorList>
            <consortium name="WormBaseParasite"/>
        </authorList>
    </citation>
    <scope>IDENTIFICATION</scope>
</reference>
<feature type="region of interest" description="Disordered" evidence="1">
    <location>
        <begin position="1"/>
        <end position="31"/>
    </location>
</feature>
<evidence type="ECO:0000313" key="3">
    <source>
        <dbReference type="WBParaSite" id="PSAMB.scaffold1205size40814.g11798.t1"/>
    </source>
</evidence>
<organism evidence="2 3">
    <name type="scientific">Plectus sambesii</name>
    <dbReference type="NCBI Taxonomy" id="2011161"/>
    <lineage>
        <taxon>Eukaryota</taxon>
        <taxon>Metazoa</taxon>
        <taxon>Ecdysozoa</taxon>
        <taxon>Nematoda</taxon>
        <taxon>Chromadorea</taxon>
        <taxon>Plectida</taxon>
        <taxon>Plectina</taxon>
        <taxon>Plectoidea</taxon>
        <taxon>Plectidae</taxon>
        <taxon>Plectus</taxon>
    </lineage>
</organism>
<dbReference type="Proteomes" id="UP000887566">
    <property type="component" value="Unplaced"/>
</dbReference>
<proteinExistence type="predicted"/>
<sequence>MGDGSPTELGEGTGQRSTKSANRQADKPSKTKVCRAFSRTLSVVCEYCESVELFFRPLSRHTFAVLFRRPCEY</sequence>
<name>A0A914URZ5_9BILA</name>
<protein>
    <submittedName>
        <fullName evidence="3">Uncharacterized protein</fullName>
    </submittedName>
</protein>